<name>A0ABS0S951_9HYPH</name>
<evidence type="ECO:0000313" key="1">
    <source>
        <dbReference type="EMBL" id="MBI1619821.1"/>
    </source>
</evidence>
<gene>
    <name evidence="1" type="ORF">IOD40_03965</name>
</gene>
<proteinExistence type="predicted"/>
<dbReference type="Proteomes" id="UP000601789">
    <property type="component" value="Unassembled WGS sequence"/>
</dbReference>
<dbReference type="RefSeq" id="WP_198474571.1">
    <property type="nucleotide sequence ID" value="NZ_JADGMQ010000002.1"/>
</dbReference>
<dbReference type="EMBL" id="JADGMQ010000002">
    <property type="protein sequence ID" value="MBI1619821.1"/>
    <property type="molecule type" value="Genomic_DNA"/>
</dbReference>
<comment type="caution">
    <text evidence="1">The sequence shown here is derived from an EMBL/GenBank/DDBJ whole genome shotgun (WGS) entry which is preliminary data.</text>
</comment>
<evidence type="ECO:0000313" key="2">
    <source>
        <dbReference type="Proteomes" id="UP000601789"/>
    </source>
</evidence>
<protein>
    <submittedName>
        <fullName evidence="1">DUF2948 family protein</fullName>
    </submittedName>
</protein>
<dbReference type="InterPro" id="IPR021335">
    <property type="entry name" value="DUF2948"/>
</dbReference>
<organism evidence="1 2">
    <name type="scientific">Aquamicrobium zhengzhouense</name>
    <dbReference type="NCBI Taxonomy" id="2781738"/>
    <lineage>
        <taxon>Bacteria</taxon>
        <taxon>Pseudomonadati</taxon>
        <taxon>Pseudomonadota</taxon>
        <taxon>Alphaproteobacteria</taxon>
        <taxon>Hyphomicrobiales</taxon>
        <taxon>Phyllobacteriaceae</taxon>
        <taxon>Aquamicrobium</taxon>
    </lineage>
</organism>
<accession>A0ABS0S951</accession>
<dbReference type="Pfam" id="PF11164">
    <property type="entry name" value="DUF2948"/>
    <property type="match status" value="1"/>
</dbReference>
<reference evidence="1 2" key="1">
    <citation type="submission" date="2020-10" db="EMBL/GenBank/DDBJ databases">
        <title>Aquamicrobium zhengzhouensis sp. nov., a exopolysaccharide producing bacterium isolated from farmland soil.</title>
        <authorList>
            <person name="Wang X."/>
        </authorList>
    </citation>
    <scope>NUCLEOTIDE SEQUENCE [LARGE SCALE GENOMIC DNA]</scope>
    <source>
        <strain evidence="2">cd-1</strain>
    </source>
</reference>
<sequence length="145" mass="16075">MSQLKLVALDTEDLEIISAHVQDAVTKVGDLSYTAKEKRFLVPLNRFVWENGTRIFRQHNERRQSVLHFDGVTAVKTAGISREKGEDVLSLLAVRFEPGADAPAGVIELTFSGEAAIRLHVDYIEARIADLGGAWEALGRPRHRG</sequence>
<keyword evidence="2" id="KW-1185">Reference proteome</keyword>